<reference evidence="2 3" key="1">
    <citation type="journal article" date="2018" name="Front. Plant Sci.">
        <title>Red Clover (Trifolium pratense) and Zigzag Clover (T. medium) - A Picture of Genomic Similarities and Differences.</title>
        <authorList>
            <person name="Dluhosova J."/>
            <person name="Istvanek J."/>
            <person name="Nedelnik J."/>
            <person name="Repkova J."/>
        </authorList>
    </citation>
    <scope>NUCLEOTIDE SEQUENCE [LARGE SCALE GENOMIC DNA]</scope>
    <source>
        <strain evidence="3">cv. 10/8</strain>
        <tissue evidence="2">Leaf</tissue>
    </source>
</reference>
<dbReference type="Proteomes" id="UP000265520">
    <property type="component" value="Unassembled WGS sequence"/>
</dbReference>
<dbReference type="PANTHER" id="PTHR33223">
    <property type="entry name" value="CCHC-TYPE DOMAIN-CONTAINING PROTEIN"/>
    <property type="match status" value="1"/>
</dbReference>
<feature type="domain" description="Retrotransposon gag" evidence="1">
    <location>
        <begin position="29"/>
        <end position="98"/>
    </location>
</feature>
<evidence type="ECO:0000259" key="1">
    <source>
        <dbReference type="Pfam" id="PF03732"/>
    </source>
</evidence>
<evidence type="ECO:0000313" key="3">
    <source>
        <dbReference type="Proteomes" id="UP000265520"/>
    </source>
</evidence>
<comment type="caution">
    <text evidence="2">The sequence shown here is derived from an EMBL/GenBank/DDBJ whole genome shotgun (WGS) entry which is preliminary data.</text>
</comment>
<dbReference type="AlphaFoldDB" id="A0A392SPS3"/>
<keyword evidence="3" id="KW-1185">Reference proteome</keyword>
<dbReference type="InterPro" id="IPR005162">
    <property type="entry name" value="Retrotrans_gag_dom"/>
</dbReference>
<organism evidence="2 3">
    <name type="scientific">Trifolium medium</name>
    <dbReference type="NCBI Taxonomy" id="97028"/>
    <lineage>
        <taxon>Eukaryota</taxon>
        <taxon>Viridiplantae</taxon>
        <taxon>Streptophyta</taxon>
        <taxon>Embryophyta</taxon>
        <taxon>Tracheophyta</taxon>
        <taxon>Spermatophyta</taxon>
        <taxon>Magnoliopsida</taxon>
        <taxon>eudicotyledons</taxon>
        <taxon>Gunneridae</taxon>
        <taxon>Pentapetalae</taxon>
        <taxon>rosids</taxon>
        <taxon>fabids</taxon>
        <taxon>Fabales</taxon>
        <taxon>Fabaceae</taxon>
        <taxon>Papilionoideae</taxon>
        <taxon>50 kb inversion clade</taxon>
        <taxon>NPAAA clade</taxon>
        <taxon>Hologalegina</taxon>
        <taxon>IRL clade</taxon>
        <taxon>Trifolieae</taxon>
        <taxon>Trifolium</taxon>
    </lineage>
</organism>
<proteinExistence type="predicted"/>
<accession>A0A392SPS3</accession>
<feature type="non-terminal residue" evidence="2">
    <location>
        <position position="99"/>
    </location>
</feature>
<evidence type="ECO:0000313" key="2">
    <source>
        <dbReference type="EMBL" id="MCI50873.1"/>
    </source>
</evidence>
<dbReference type="PANTHER" id="PTHR33223:SF11">
    <property type="entry name" value="ELEMENT PROTEIN, PUTATIVE-RELATED"/>
    <property type="match status" value="1"/>
</dbReference>
<name>A0A392SPS3_9FABA</name>
<sequence length="99" mass="11630">DPYNHLVKFYEIASSLGATEVEEEAVFMRMFPHSLIGAAKDWYLDQPAQVMTNWNTLEEKFLERFFPHQKFMEAKTSIAVFSQGSNETLEAWERYKSML</sequence>
<feature type="non-terminal residue" evidence="2">
    <location>
        <position position="1"/>
    </location>
</feature>
<dbReference type="EMBL" id="LXQA010423265">
    <property type="protein sequence ID" value="MCI50873.1"/>
    <property type="molecule type" value="Genomic_DNA"/>
</dbReference>
<dbReference type="Pfam" id="PF03732">
    <property type="entry name" value="Retrotrans_gag"/>
    <property type="match status" value="1"/>
</dbReference>
<protein>
    <recommendedName>
        <fullName evidence="1">Retrotransposon gag domain-containing protein</fullName>
    </recommendedName>
</protein>